<reference evidence="2" key="2">
    <citation type="journal article" date="2024" name="Plant">
        <title>Genomic evolution and insights into agronomic trait innovations of Sesamum species.</title>
        <authorList>
            <person name="Miao H."/>
            <person name="Wang L."/>
            <person name="Qu L."/>
            <person name="Liu H."/>
            <person name="Sun Y."/>
            <person name="Le M."/>
            <person name="Wang Q."/>
            <person name="Wei S."/>
            <person name="Zheng Y."/>
            <person name="Lin W."/>
            <person name="Duan Y."/>
            <person name="Cao H."/>
            <person name="Xiong S."/>
            <person name="Wang X."/>
            <person name="Wei L."/>
            <person name="Li C."/>
            <person name="Ma Q."/>
            <person name="Ju M."/>
            <person name="Zhao R."/>
            <person name="Li G."/>
            <person name="Mu C."/>
            <person name="Tian Q."/>
            <person name="Mei H."/>
            <person name="Zhang T."/>
            <person name="Gao T."/>
            <person name="Zhang H."/>
        </authorList>
    </citation>
    <scope>NUCLEOTIDE SEQUENCE</scope>
    <source>
        <strain evidence="2">KEN8</strain>
    </source>
</reference>
<sequence>MFLMECTRSDIAYAINCLSSSVGNGAGLVRGGTGLGRGRVQWGEFGAGLGQDPYPAPDPAGATKTCPGPAPDPENNVPDPPHAGRARGEFSGSGLKLPTLLSRYMSNAGVDLIGYVDSNYANDRDSRRFTTCGSCITWKSQLQQSVALSTTKSEYIAATEASKEALWLEGTHGKMVTMTAFDPNP</sequence>
<dbReference type="CDD" id="cd09272">
    <property type="entry name" value="RNase_HI_RT_Ty1"/>
    <property type="match status" value="1"/>
</dbReference>
<gene>
    <name evidence="2" type="ORF">Scaly_0603600</name>
</gene>
<dbReference type="AlphaFoldDB" id="A0AAW2RUN5"/>
<organism evidence="2">
    <name type="scientific">Sesamum calycinum</name>
    <dbReference type="NCBI Taxonomy" id="2727403"/>
    <lineage>
        <taxon>Eukaryota</taxon>
        <taxon>Viridiplantae</taxon>
        <taxon>Streptophyta</taxon>
        <taxon>Embryophyta</taxon>
        <taxon>Tracheophyta</taxon>
        <taxon>Spermatophyta</taxon>
        <taxon>Magnoliopsida</taxon>
        <taxon>eudicotyledons</taxon>
        <taxon>Gunneridae</taxon>
        <taxon>Pentapetalae</taxon>
        <taxon>asterids</taxon>
        <taxon>lamiids</taxon>
        <taxon>Lamiales</taxon>
        <taxon>Pedaliaceae</taxon>
        <taxon>Sesamum</taxon>
    </lineage>
</organism>
<comment type="caution">
    <text evidence="2">The sequence shown here is derived from an EMBL/GenBank/DDBJ whole genome shotgun (WGS) entry which is preliminary data.</text>
</comment>
<dbReference type="PANTHER" id="PTHR11439:SF491">
    <property type="entry name" value="INTEGRASE CATALYTIC DOMAIN-CONTAINING PROTEIN"/>
    <property type="match status" value="1"/>
</dbReference>
<evidence type="ECO:0000256" key="1">
    <source>
        <dbReference type="SAM" id="MobiDB-lite"/>
    </source>
</evidence>
<protein>
    <submittedName>
        <fullName evidence="2">Uncharacterized protein</fullName>
    </submittedName>
</protein>
<dbReference type="PANTHER" id="PTHR11439">
    <property type="entry name" value="GAG-POL-RELATED RETROTRANSPOSON"/>
    <property type="match status" value="1"/>
</dbReference>
<feature type="region of interest" description="Disordered" evidence="1">
    <location>
        <begin position="46"/>
        <end position="89"/>
    </location>
</feature>
<evidence type="ECO:0000313" key="2">
    <source>
        <dbReference type="EMBL" id="KAL0383163.1"/>
    </source>
</evidence>
<accession>A0AAW2RUN5</accession>
<name>A0AAW2RUN5_9LAMI</name>
<reference evidence="2" key="1">
    <citation type="submission" date="2020-06" db="EMBL/GenBank/DDBJ databases">
        <authorList>
            <person name="Li T."/>
            <person name="Hu X."/>
            <person name="Zhang T."/>
            <person name="Song X."/>
            <person name="Zhang H."/>
            <person name="Dai N."/>
            <person name="Sheng W."/>
            <person name="Hou X."/>
            <person name="Wei L."/>
        </authorList>
    </citation>
    <scope>NUCLEOTIDE SEQUENCE</scope>
    <source>
        <strain evidence="2">KEN8</strain>
        <tissue evidence="2">Leaf</tissue>
    </source>
</reference>
<dbReference type="EMBL" id="JACGWM010000003">
    <property type="protein sequence ID" value="KAL0383163.1"/>
    <property type="molecule type" value="Genomic_DNA"/>
</dbReference>
<proteinExistence type="predicted"/>